<dbReference type="Gene3D" id="1.10.510.10">
    <property type="entry name" value="Transferase(Phosphotransferase) domain 1"/>
    <property type="match status" value="2"/>
</dbReference>
<keyword evidence="4" id="KW-0723">Serine/threonine-protein kinase</keyword>
<evidence type="ECO:0000256" key="2">
    <source>
        <dbReference type="ARBA" id="ARBA00012513"/>
    </source>
</evidence>
<evidence type="ECO:0000256" key="9">
    <source>
        <dbReference type="ARBA" id="ARBA00022840"/>
    </source>
</evidence>
<dbReference type="GO" id="GO:0005524">
    <property type="term" value="F:ATP binding"/>
    <property type="evidence" value="ECO:0007669"/>
    <property type="project" value="UniProtKB-UniRule"/>
</dbReference>
<feature type="domain" description="Protein kinase" evidence="17">
    <location>
        <begin position="227"/>
        <end position="432"/>
    </location>
</feature>
<dbReference type="InterPro" id="IPR001245">
    <property type="entry name" value="Ser-Thr/Tyr_kinase_cat_dom"/>
</dbReference>
<keyword evidence="5" id="KW-0808">Transferase</keyword>
<feature type="compositionally biased region" description="Polar residues" evidence="15">
    <location>
        <begin position="172"/>
        <end position="184"/>
    </location>
</feature>
<keyword evidence="7 14" id="KW-0547">Nucleotide-binding</keyword>
<evidence type="ECO:0000256" key="1">
    <source>
        <dbReference type="ARBA" id="ARBA00004162"/>
    </source>
</evidence>
<keyword evidence="3" id="KW-1003">Cell membrane</keyword>
<dbReference type="EC" id="2.7.11.1" evidence="2"/>
<feature type="signal peptide" evidence="16">
    <location>
        <begin position="1"/>
        <end position="19"/>
    </location>
</feature>
<evidence type="ECO:0000313" key="19">
    <source>
        <dbReference type="Proteomes" id="UP000657918"/>
    </source>
</evidence>
<dbReference type="InterPro" id="IPR011009">
    <property type="entry name" value="Kinase-like_dom_sf"/>
</dbReference>
<evidence type="ECO:0000313" key="18">
    <source>
        <dbReference type="EMBL" id="KAF9679750.1"/>
    </source>
</evidence>
<feature type="compositionally biased region" description="Basic and acidic residues" evidence="15">
    <location>
        <begin position="101"/>
        <end position="125"/>
    </location>
</feature>
<evidence type="ECO:0000256" key="11">
    <source>
        <dbReference type="ARBA" id="ARBA00023136"/>
    </source>
</evidence>
<reference evidence="18 19" key="1">
    <citation type="submission" date="2020-10" db="EMBL/GenBank/DDBJ databases">
        <title>Plant Genome Project.</title>
        <authorList>
            <person name="Zhang R.-G."/>
        </authorList>
    </citation>
    <scope>NUCLEOTIDE SEQUENCE [LARGE SCALE GENOMIC DNA]</scope>
    <source>
        <strain evidence="18">FAFU-HL-1</strain>
        <tissue evidence="18">Leaf</tissue>
    </source>
</reference>
<gene>
    <name evidence="18" type="ORF">SADUNF_Sadunf06G0047200</name>
</gene>
<dbReference type="PANTHER" id="PTHR47982">
    <property type="entry name" value="PROLINE-RICH RECEPTOR-LIKE PROTEIN KINASE PERK4"/>
    <property type="match status" value="1"/>
</dbReference>
<feature type="region of interest" description="Disordered" evidence="15">
    <location>
        <begin position="163"/>
        <end position="203"/>
    </location>
</feature>
<dbReference type="PROSITE" id="PS00107">
    <property type="entry name" value="PROTEIN_KINASE_ATP"/>
    <property type="match status" value="1"/>
</dbReference>
<evidence type="ECO:0000259" key="17">
    <source>
        <dbReference type="PROSITE" id="PS50011"/>
    </source>
</evidence>
<dbReference type="GO" id="GO:0005886">
    <property type="term" value="C:plasma membrane"/>
    <property type="evidence" value="ECO:0007669"/>
    <property type="project" value="UniProtKB-SubCell"/>
</dbReference>
<feature type="region of interest" description="Disordered" evidence="15">
    <location>
        <begin position="101"/>
        <end position="129"/>
    </location>
</feature>
<feature type="binding site" evidence="14">
    <location>
        <position position="259"/>
    </location>
    <ligand>
        <name>ATP</name>
        <dbReference type="ChEBI" id="CHEBI:30616"/>
    </ligand>
</feature>
<feature type="chain" id="PRO_5032359490" description="non-specific serine/threonine protein kinase" evidence="16">
    <location>
        <begin position="20"/>
        <end position="432"/>
    </location>
</feature>
<accession>A0A835K341</accession>
<sequence>MAMTGLILFLSMQFLIIMASGFATQSKVCGSIHIAYSNWHGHELFYINGELKEKESFCKALHSLDVNDCTFENYLGSSCSGLDLDLSLGDSPLKPERSLLQKEVREESTSHDLSQDTPKEKKDDPETLSPTYKAGIGAAGVLVMCCTFLCPCLYKKKKATPHTVLEKDPKSTDSISPFNVNSASEKVPASPLRVPPSPSRFAQSPKLRRLESVHLNLSDVTRATRNFSPSLQIGEGGFGTVYKAELDDGQVVAIKRAKKEHFVNLRTEFSSEVELLAKIEHRNLVKLLGYVDKGNERLIITEYVPNGTLREHLDVQRGKILDFNQRLEISIDVAHGLTYLHLYAGRRPVELRKPADERVTLRWVVKKYNEGNLVDMVDPLMEEKVNTEVLHSMFTLAIRCAAPIRSDRPGMKVVVEHLWGIRADYLKGVKKG</sequence>
<dbReference type="AlphaFoldDB" id="A0A835K341"/>
<keyword evidence="16" id="KW-0732">Signal</keyword>
<keyword evidence="8" id="KW-0418">Kinase</keyword>
<keyword evidence="19" id="KW-1185">Reference proteome</keyword>
<evidence type="ECO:0000256" key="14">
    <source>
        <dbReference type="PROSITE-ProRule" id="PRU10141"/>
    </source>
</evidence>
<organism evidence="18 19">
    <name type="scientific">Salix dunnii</name>
    <dbReference type="NCBI Taxonomy" id="1413687"/>
    <lineage>
        <taxon>Eukaryota</taxon>
        <taxon>Viridiplantae</taxon>
        <taxon>Streptophyta</taxon>
        <taxon>Embryophyta</taxon>
        <taxon>Tracheophyta</taxon>
        <taxon>Spermatophyta</taxon>
        <taxon>Magnoliopsida</taxon>
        <taxon>eudicotyledons</taxon>
        <taxon>Gunneridae</taxon>
        <taxon>Pentapetalae</taxon>
        <taxon>rosids</taxon>
        <taxon>fabids</taxon>
        <taxon>Malpighiales</taxon>
        <taxon>Salicaceae</taxon>
        <taxon>Saliceae</taxon>
        <taxon>Salix</taxon>
    </lineage>
</organism>
<evidence type="ECO:0000256" key="3">
    <source>
        <dbReference type="ARBA" id="ARBA00022475"/>
    </source>
</evidence>
<proteinExistence type="predicted"/>
<comment type="subcellular location">
    <subcellularLocation>
        <location evidence="1">Cell membrane</location>
        <topology evidence="1">Single-pass membrane protein</topology>
    </subcellularLocation>
</comment>
<dbReference type="Pfam" id="PF07714">
    <property type="entry name" value="PK_Tyr_Ser-Thr"/>
    <property type="match status" value="1"/>
</dbReference>
<evidence type="ECO:0000256" key="16">
    <source>
        <dbReference type="SAM" id="SignalP"/>
    </source>
</evidence>
<dbReference type="PROSITE" id="PS50011">
    <property type="entry name" value="PROTEIN_KINASE_DOM"/>
    <property type="match status" value="1"/>
</dbReference>
<dbReference type="FunFam" id="3.30.200.20:FF:000340">
    <property type="entry name" value="Calmodulin-binding receptor-like cytoplasmic kinase 3"/>
    <property type="match status" value="1"/>
</dbReference>
<comment type="catalytic activity">
    <reaction evidence="12">
        <text>L-threonyl-[protein] + ATP = O-phospho-L-threonyl-[protein] + ADP + H(+)</text>
        <dbReference type="Rhea" id="RHEA:46608"/>
        <dbReference type="Rhea" id="RHEA-COMP:11060"/>
        <dbReference type="Rhea" id="RHEA-COMP:11605"/>
        <dbReference type="ChEBI" id="CHEBI:15378"/>
        <dbReference type="ChEBI" id="CHEBI:30013"/>
        <dbReference type="ChEBI" id="CHEBI:30616"/>
        <dbReference type="ChEBI" id="CHEBI:61977"/>
        <dbReference type="ChEBI" id="CHEBI:456216"/>
        <dbReference type="EC" id="2.7.11.1"/>
    </reaction>
</comment>
<dbReference type="InterPro" id="IPR017441">
    <property type="entry name" value="Protein_kinase_ATP_BS"/>
</dbReference>
<name>A0A835K341_9ROSI</name>
<evidence type="ECO:0000256" key="15">
    <source>
        <dbReference type="SAM" id="MobiDB-lite"/>
    </source>
</evidence>
<evidence type="ECO:0000256" key="13">
    <source>
        <dbReference type="ARBA" id="ARBA00048679"/>
    </source>
</evidence>
<evidence type="ECO:0000256" key="7">
    <source>
        <dbReference type="ARBA" id="ARBA00022741"/>
    </source>
</evidence>
<evidence type="ECO:0000256" key="8">
    <source>
        <dbReference type="ARBA" id="ARBA00022777"/>
    </source>
</evidence>
<dbReference type="Proteomes" id="UP000657918">
    <property type="component" value="Unassembled WGS sequence"/>
</dbReference>
<protein>
    <recommendedName>
        <fullName evidence="2">non-specific serine/threonine protein kinase</fullName>
        <ecNumber evidence="2">2.7.11.1</ecNumber>
    </recommendedName>
</protein>
<comment type="catalytic activity">
    <reaction evidence="13">
        <text>L-seryl-[protein] + ATP = O-phospho-L-seryl-[protein] + ADP + H(+)</text>
        <dbReference type="Rhea" id="RHEA:17989"/>
        <dbReference type="Rhea" id="RHEA-COMP:9863"/>
        <dbReference type="Rhea" id="RHEA-COMP:11604"/>
        <dbReference type="ChEBI" id="CHEBI:15378"/>
        <dbReference type="ChEBI" id="CHEBI:29999"/>
        <dbReference type="ChEBI" id="CHEBI:30616"/>
        <dbReference type="ChEBI" id="CHEBI:83421"/>
        <dbReference type="ChEBI" id="CHEBI:456216"/>
        <dbReference type="EC" id="2.7.11.1"/>
    </reaction>
</comment>
<dbReference type="SUPFAM" id="SSF56112">
    <property type="entry name" value="Protein kinase-like (PK-like)"/>
    <property type="match status" value="1"/>
</dbReference>
<keyword evidence="6" id="KW-0812">Transmembrane</keyword>
<evidence type="ECO:0000256" key="12">
    <source>
        <dbReference type="ARBA" id="ARBA00047899"/>
    </source>
</evidence>
<evidence type="ECO:0000256" key="10">
    <source>
        <dbReference type="ARBA" id="ARBA00022989"/>
    </source>
</evidence>
<keyword evidence="9 14" id="KW-0067">ATP-binding</keyword>
<evidence type="ECO:0000256" key="5">
    <source>
        <dbReference type="ARBA" id="ARBA00022679"/>
    </source>
</evidence>
<evidence type="ECO:0000256" key="6">
    <source>
        <dbReference type="ARBA" id="ARBA00022692"/>
    </source>
</evidence>
<dbReference type="InterPro" id="IPR047117">
    <property type="entry name" value="PERK1-13-like"/>
</dbReference>
<dbReference type="OrthoDB" id="4062651at2759"/>
<comment type="caution">
    <text evidence="18">The sequence shown here is derived from an EMBL/GenBank/DDBJ whole genome shotgun (WGS) entry which is preliminary data.</text>
</comment>
<dbReference type="GO" id="GO:0004674">
    <property type="term" value="F:protein serine/threonine kinase activity"/>
    <property type="evidence" value="ECO:0007669"/>
    <property type="project" value="UniProtKB-KW"/>
</dbReference>
<keyword evidence="10" id="KW-1133">Transmembrane helix</keyword>
<dbReference type="InterPro" id="IPR000719">
    <property type="entry name" value="Prot_kinase_dom"/>
</dbReference>
<evidence type="ECO:0000256" key="4">
    <source>
        <dbReference type="ARBA" id="ARBA00022527"/>
    </source>
</evidence>
<dbReference type="EMBL" id="JADGMS010000006">
    <property type="protein sequence ID" value="KAF9679750.1"/>
    <property type="molecule type" value="Genomic_DNA"/>
</dbReference>
<keyword evidence="11" id="KW-0472">Membrane</keyword>